<dbReference type="PROSITE" id="PS51766">
    <property type="entry name" value="DOCKERIN"/>
    <property type="match status" value="1"/>
</dbReference>
<dbReference type="Gene3D" id="2.130.10.130">
    <property type="entry name" value="Integrin alpha, N-terminal"/>
    <property type="match status" value="4"/>
</dbReference>
<dbReference type="InterPro" id="IPR013519">
    <property type="entry name" value="Int_alpha_beta-p"/>
</dbReference>
<dbReference type="Gene3D" id="1.10.1330.10">
    <property type="entry name" value="Dockerin domain"/>
    <property type="match status" value="1"/>
</dbReference>
<dbReference type="SUPFAM" id="SSF63446">
    <property type="entry name" value="Type I dockerin domain"/>
    <property type="match status" value="1"/>
</dbReference>
<dbReference type="GO" id="GO:0004553">
    <property type="term" value="F:hydrolase activity, hydrolyzing O-glycosyl compounds"/>
    <property type="evidence" value="ECO:0007669"/>
    <property type="project" value="InterPro"/>
</dbReference>
<evidence type="ECO:0000256" key="4">
    <source>
        <dbReference type="ARBA" id="ARBA00023180"/>
    </source>
</evidence>
<keyword evidence="3" id="KW-0378">Hydrolase</keyword>
<dbReference type="InterPro" id="IPR016134">
    <property type="entry name" value="Dockerin_dom"/>
</dbReference>
<proteinExistence type="predicted"/>
<comment type="caution">
    <text evidence="6">The sequence shown here is derived from an EMBL/GenBank/DDBJ whole genome shotgun (WGS) entry which is preliminary data.</text>
</comment>
<gene>
    <name evidence="6" type="ORF">FYK55_20830</name>
</gene>
<dbReference type="SUPFAM" id="SSF69318">
    <property type="entry name" value="Integrin alpha N-terminal domain"/>
    <property type="match status" value="1"/>
</dbReference>
<dbReference type="InterPro" id="IPR036439">
    <property type="entry name" value="Dockerin_dom_sf"/>
</dbReference>
<evidence type="ECO:0000256" key="1">
    <source>
        <dbReference type="ARBA" id="ARBA00022729"/>
    </source>
</evidence>
<accession>A0A5M6D3Z8</accession>
<dbReference type="Pfam" id="PF00404">
    <property type="entry name" value="Dockerin_1"/>
    <property type="match status" value="1"/>
</dbReference>
<evidence type="ECO:0000259" key="5">
    <source>
        <dbReference type="PROSITE" id="PS51766"/>
    </source>
</evidence>
<dbReference type="InterPro" id="IPR002105">
    <property type="entry name" value="Dockerin_1_rpt"/>
</dbReference>
<dbReference type="InterPro" id="IPR028994">
    <property type="entry name" value="Integrin_alpha_N"/>
</dbReference>
<dbReference type="PANTHER" id="PTHR23221:SF7">
    <property type="entry name" value="PHOSPHATIDYLINOSITOL-GLYCAN-SPECIFIC PHOSPHOLIPASE D"/>
    <property type="match status" value="1"/>
</dbReference>
<evidence type="ECO:0000256" key="2">
    <source>
        <dbReference type="ARBA" id="ARBA00022737"/>
    </source>
</evidence>
<sequence>MSLRRSSSIGRLRQRRRRGPRCRRIGLEALETRRLLAGDVLTSSSDDTADPPGIVVLTSEGRQACPALRASSGGEGESGSLLDSPAALDGPAAAAGIDLSASIVQPAGPLSPGASFSSTIQFANQGTDTGPDSELSVDFDSGLANVTWQRSYIPSQPATVTAAELDGGNGFVVTGTQVQGFSGISVSGIGDVNSDGLSDFAVGMLDPDLAGGGAMPTGEVYVVFGTESGFNAQLPLSSVDGSNGFVVTGLDAAAGFGLTVDAVGDVNDDNLQDFIIGSPGSSPGGRDSAGSAVVIFGSSTGFAAQLDATSLDGSDGFRIDGLAAGDTLGFSVSGAGDLNDDGIQDVVVGAKNADATAPVRPGAGQAYVIFGKSMPFDATFDLSTLDGSNGFVVQPASEGDELGAVVDNVGDVNGDDIDDVLVTAPQGNSGGGELGAAYVIYGRDTAFSSAFDVTGIDGNNGMEIIGIRAGQRLGFEASGLGDINADGIDDIMVAEGPDADGSLGGSRGYIVFGQQGTAASVDLAALDGANGLAVTTSAQANPNPMRVSEAGDVNGDGIADALISMAATTVDNVSIPGGSFVLFGRDTGFPAALVLADLDGSDGFVIEGMNDAEQSGEAVGAAGDINGDGFADVLVGAPFASPGGILLAGQTYVVFGRGTVITQGSGAINETLDLYPGDQVVYDVDAEIAAGASGSTTVNATATVGGGMMDSDPANNTDSAVTQIATPPQVLAVIAGSTAWDPVFIDAVDGGGVGAGNGLGIQLSDQLAVPHSQMDRLYVQFDQDMAPVTANDFEVLGTVQGGIPVVNVLYSAATQTAELQLGAVIGFDKIRLAVSDALQNQAGQSLDGDGNGSPGGVLDLRFNVSPGDINGDGQVFTTDLAIWQSAFNALPQDANYDAAADINGDGQIFTTDLPIWQSNFNEDLALIAEPPQSSFSSAAAAGSSLSESGVDQALNDSNFIG</sequence>
<dbReference type="Pfam" id="PF01839">
    <property type="entry name" value="FG-GAP"/>
    <property type="match status" value="3"/>
</dbReference>
<organism evidence="6 7">
    <name type="scientific">Roseiconus nitratireducens</name>
    <dbReference type="NCBI Taxonomy" id="2605748"/>
    <lineage>
        <taxon>Bacteria</taxon>
        <taxon>Pseudomonadati</taxon>
        <taxon>Planctomycetota</taxon>
        <taxon>Planctomycetia</taxon>
        <taxon>Pirellulales</taxon>
        <taxon>Pirellulaceae</taxon>
        <taxon>Roseiconus</taxon>
    </lineage>
</organism>
<dbReference type="PANTHER" id="PTHR23221">
    <property type="entry name" value="GLYCOSYLPHOSPHATIDYLINOSITOL PHOSPHOLIPASE D"/>
    <property type="match status" value="1"/>
</dbReference>
<reference evidence="6 7" key="1">
    <citation type="submission" date="2019-08" db="EMBL/GenBank/DDBJ databases">
        <authorList>
            <person name="Dhanesh K."/>
            <person name="Kumar G."/>
            <person name="Sasikala C."/>
            <person name="Venkata Ramana C."/>
        </authorList>
    </citation>
    <scope>NUCLEOTIDE SEQUENCE [LARGE SCALE GENOMIC DNA]</scope>
    <source>
        <strain evidence="6 7">JC645</strain>
    </source>
</reference>
<dbReference type="AlphaFoldDB" id="A0A5M6D3Z8"/>
<keyword evidence="1" id="KW-0732">Signal</keyword>
<keyword evidence="2" id="KW-0677">Repeat</keyword>
<dbReference type="GO" id="GO:0000272">
    <property type="term" value="P:polysaccharide catabolic process"/>
    <property type="evidence" value="ECO:0007669"/>
    <property type="project" value="InterPro"/>
</dbReference>
<dbReference type="Proteomes" id="UP000324479">
    <property type="component" value="Unassembled WGS sequence"/>
</dbReference>
<keyword evidence="4" id="KW-0325">Glycoprotein</keyword>
<dbReference type="PROSITE" id="PS51470">
    <property type="entry name" value="FG_GAP"/>
    <property type="match status" value="3"/>
</dbReference>
<evidence type="ECO:0000256" key="3">
    <source>
        <dbReference type="ARBA" id="ARBA00022801"/>
    </source>
</evidence>
<protein>
    <recommendedName>
        <fullName evidence="5">Dockerin domain-containing protein</fullName>
    </recommendedName>
</protein>
<evidence type="ECO:0000313" key="7">
    <source>
        <dbReference type="Proteomes" id="UP000324479"/>
    </source>
</evidence>
<dbReference type="RefSeq" id="WP_150078445.1">
    <property type="nucleotide sequence ID" value="NZ_VWOX01000013.1"/>
</dbReference>
<feature type="domain" description="Dockerin" evidence="5">
    <location>
        <begin position="862"/>
        <end position="932"/>
    </location>
</feature>
<dbReference type="InterPro" id="IPR013517">
    <property type="entry name" value="FG-GAP"/>
</dbReference>
<dbReference type="EMBL" id="VWOX01000013">
    <property type="protein sequence ID" value="KAA5540459.1"/>
    <property type="molecule type" value="Genomic_DNA"/>
</dbReference>
<name>A0A5M6D3Z8_9BACT</name>
<dbReference type="SMART" id="SM00191">
    <property type="entry name" value="Int_alpha"/>
    <property type="match status" value="6"/>
</dbReference>
<evidence type="ECO:0000313" key="6">
    <source>
        <dbReference type="EMBL" id="KAA5540459.1"/>
    </source>
</evidence>
<keyword evidence="7" id="KW-1185">Reference proteome</keyword>